<feature type="transmembrane region" description="Helical" evidence="5">
    <location>
        <begin position="281"/>
        <end position="300"/>
    </location>
</feature>
<evidence type="ECO:0000256" key="2">
    <source>
        <dbReference type="ARBA" id="ARBA00022692"/>
    </source>
</evidence>
<dbReference type="PANTHER" id="PTHR12570">
    <property type="match status" value="1"/>
</dbReference>
<evidence type="ECO:0000256" key="1">
    <source>
        <dbReference type="ARBA" id="ARBA00004141"/>
    </source>
</evidence>
<keyword evidence="3 5" id="KW-1133">Transmembrane helix</keyword>
<name>A0AA36IZY2_9DINO</name>
<gene>
    <name evidence="6" type="ORF">EVOR1521_LOCUS20262</name>
</gene>
<accession>A0AA36IZY2</accession>
<comment type="subcellular location">
    <subcellularLocation>
        <location evidence="1">Membrane</location>
        <topology evidence="1">Multi-pass membrane protein</topology>
    </subcellularLocation>
</comment>
<keyword evidence="4 5" id="KW-0472">Membrane</keyword>
<dbReference type="InterPro" id="IPR008521">
    <property type="entry name" value="Mg_trans_NIPA"/>
</dbReference>
<feature type="transmembrane region" description="Helical" evidence="5">
    <location>
        <begin position="37"/>
        <end position="55"/>
    </location>
</feature>
<dbReference type="AlphaFoldDB" id="A0AA36IZY2"/>
<feature type="transmembrane region" description="Helical" evidence="5">
    <location>
        <begin position="101"/>
        <end position="122"/>
    </location>
</feature>
<dbReference type="GO" id="GO:0016020">
    <property type="term" value="C:membrane"/>
    <property type="evidence" value="ECO:0007669"/>
    <property type="project" value="UniProtKB-SubCell"/>
</dbReference>
<dbReference type="GO" id="GO:0015095">
    <property type="term" value="F:magnesium ion transmembrane transporter activity"/>
    <property type="evidence" value="ECO:0007669"/>
    <property type="project" value="InterPro"/>
</dbReference>
<dbReference type="Gene3D" id="1.10.3730.20">
    <property type="match status" value="1"/>
</dbReference>
<evidence type="ECO:0000256" key="3">
    <source>
        <dbReference type="ARBA" id="ARBA00022989"/>
    </source>
</evidence>
<evidence type="ECO:0000313" key="7">
    <source>
        <dbReference type="Proteomes" id="UP001178507"/>
    </source>
</evidence>
<organism evidence="6 7">
    <name type="scientific">Effrenium voratum</name>
    <dbReference type="NCBI Taxonomy" id="2562239"/>
    <lineage>
        <taxon>Eukaryota</taxon>
        <taxon>Sar</taxon>
        <taxon>Alveolata</taxon>
        <taxon>Dinophyceae</taxon>
        <taxon>Suessiales</taxon>
        <taxon>Symbiodiniaceae</taxon>
        <taxon>Effrenium</taxon>
    </lineage>
</organism>
<evidence type="ECO:0000256" key="5">
    <source>
        <dbReference type="SAM" id="Phobius"/>
    </source>
</evidence>
<proteinExistence type="predicted"/>
<evidence type="ECO:0008006" key="8">
    <source>
        <dbReference type="Google" id="ProtNLM"/>
    </source>
</evidence>
<evidence type="ECO:0000313" key="6">
    <source>
        <dbReference type="EMBL" id="CAJ1395955.1"/>
    </source>
</evidence>
<keyword evidence="7" id="KW-1185">Reference proteome</keyword>
<reference evidence="6" key="1">
    <citation type="submission" date="2023-08" db="EMBL/GenBank/DDBJ databases">
        <authorList>
            <person name="Chen Y."/>
            <person name="Shah S."/>
            <person name="Dougan E. K."/>
            <person name="Thang M."/>
            <person name="Chan C."/>
        </authorList>
    </citation>
    <scope>NUCLEOTIDE SEQUENCE</scope>
</reference>
<feature type="transmembrane region" description="Helical" evidence="5">
    <location>
        <begin position="76"/>
        <end position="95"/>
    </location>
</feature>
<protein>
    <recommendedName>
        <fullName evidence="8">Magnesium transporter</fullName>
    </recommendedName>
</protein>
<dbReference type="EMBL" id="CAUJNA010003216">
    <property type="protein sequence ID" value="CAJ1395955.1"/>
    <property type="molecule type" value="Genomic_DNA"/>
</dbReference>
<dbReference type="Proteomes" id="UP001178507">
    <property type="component" value="Unassembled WGS sequence"/>
</dbReference>
<evidence type="ECO:0000256" key="4">
    <source>
        <dbReference type="ARBA" id="ARBA00023136"/>
    </source>
</evidence>
<sequence length="342" mass="36767">MREEAHAVFSEEHATILRHALGSTVMSSSSTLEGHDLLRLFAPMGAVASGFLHAWGMALRKRYGEGSANYLAEPGWWAGAFADCLGGVAFTLSTPLLAVEILVPMTAVAQLAAAFVCGCCFFNERSTFMQQAGFVLSVVSVALLGATKQEKAEPLTSIEDFWHRWLQPQVLAVHCFWLCSTVLCFVGISEQNGFAVLSAYFDGVQFLFTRTIAAMLETTGSMDAALVRLSVFKAFCALTAIHWQQAALGADLTSIGTVLPLLQNLTEASLGAPFFGDRVKVTPALLAALAVAPLSVWLLAQTPERRRLSMLRARRASTGASLDEALCRSSKAQGLDTKRGTI</sequence>
<comment type="caution">
    <text evidence="6">The sequence shown here is derived from an EMBL/GenBank/DDBJ whole genome shotgun (WGS) entry which is preliminary data.</text>
</comment>
<dbReference type="Pfam" id="PF05653">
    <property type="entry name" value="Mg_trans_NIPA"/>
    <property type="match status" value="1"/>
</dbReference>
<keyword evidence="2 5" id="KW-0812">Transmembrane</keyword>
<feature type="transmembrane region" description="Helical" evidence="5">
    <location>
        <begin position="170"/>
        <end position="188"/>
    </location>
</feature>